<name>A0ABR8JPJ9_9BACT</name>
<protein>
    <recommendedName>
        <fullName evidence="4">UrcA family protein</fullName>
    </recommendedName>
</protein>
<proteinExistence type="predicted"/>
<organism evidence="2 3">
    <name type="scientific">Hymenobacter armeniacus</name>
    <dbReference type="NCBI Taxonomy" id="2771358"/>
    <lineage>
        <taxon>Bacteria</taxon>
        <taxon>Pseudomonadati</taxon>
        <taxon>Bacteroidota</taxon>
        <taxon>Cytophagia</taxon>
        <taxon>Cytophagales</taxon>
        <taxon>Hymenobacteraceae</taxon>
        <taxon>Hymenobacter</taxon>
    </lineage>
</organism>
<dbReference type="EMBL" id="JACXAC010000001">
    <property type="protein sequence ID" value="MBD2720838.1"/>
    <property type="molecule type" value="Genomic_DNA"/>
</dbReference>
<feature type="signal peptide" evidence="1">
    <location>
        <begin position="1"/>
        <end position="24"/>
    </location>
</feature>
<feature type="chain" id="PRO_5045046805" description="UrcA family protein" evidence="1">
    <location>
        <begin position="25"/>
        <end position="123"/>
    </location>
</feature>
<evidence type="ECO:0008006" key="4">
    <source>
        <dbReference type="Google" id="ProtNLM"/>
    </source>
</evidence>
<dbReference type="RefSeq" id="WP_190922114.1">
    <property type="nucleotide sequence ID" value="NZ_JACXAC010000001.1"/>
</dbReference>
<evidence type="ECO:0000313" key="2">
    <source>
        <dbReference type="EMBL" id="MBD2720838.1"/>
    </source>
</evidence>
<dbReference type="Proteomes" id="UP000606003">
    <property type="component" value="Unassembled WGS sequence"/>
</dbReference>
<evidence type="ECO:0000256" key="1">
    <source>
        <dbReference type="SAM" id="SignalP"/>
    </source>
</evidence>
<comment type="caution">
    <text evidence="2">The sequence shown here is derived from an EMBL/GenBank/DDBJ whole genome shotgun (WGS) entry which is preliminary data.</text>
</comment>
<gene>
    <name evidence="2" type="ORF">IC234_01755</name>
</gene>
<keyword evidence="3" id="KW-1185">Reference proteome</keyword>
<evidence type="ECO:0000313" key="3">
    <source>
        <dbReference type="Proteomes" id="UP000606003"/>
    </source>
</evidence>
<accession>A0ABR8JPJ9</accession>
<sequence>MKKSLFSQFFGLALLLAGAATANAQSAAVTTAGYWNLETNLTTRDFTIVRFYNAQDQLVYQERIDGLCLNLNSARPLCRKTAAKLNLALQRVLDDPGLGQVNTALVAQQLSADRRVQRVYAVR</sequence>
<reference evidence="2 3" key="1">
    <citation type="submission" date="2020-09" db="EMBL/GenBank/DDBJ databases">
        <authorList>
            <person name="Kim M.K."/>
        </authorList>
    </citation>
    <scope>NUCLEOTIDE SEQUENCE [LARGE SCALE GENOMIC DNA]</scope>
    <source>
        <strain evidence="2 3">BT189</strain>
    </source>
</reference>
<keyword evidence="1" id="KW-0732">Signal</keyword>